<name>A0A7D9HJB0_PARCT</name>
<feature type="domain" description="Reverse transcriptase" evidence="1">
    <location>
        <begin position="2"/>
        <end position="92"/>
    </location>
</feature>
<evidence type="ECO:0000313" key="3">
    <source>
        <dbReference type="Proteomes" id="UP001152795"/>
    </source>
</evidence>
<proteinExistence type="predicted"/>
<dbReference type="InterPro" id="IPR000477">
    <property type="entry name" value="RT_dom"/>
</dbReference>
<protein>
    <recommendedName>
        <fullName evidence="1">Reverse transcriptase domain-containing protein</fullName>
    </recommendedName>
</protein>
<comment type="caution">
    <text evidence="2">The sequence shown here is derived from an EMBL/GenBank/DDBJ whole genome shotgun (WGS) entry which is preliminary data.</text>
</comment>
<evidence type="ECO:0000313" key="2">
    <source>
        <dbReference type="EMBL" id="CAB3985219.1"/>
    </source>
</evidence>
<organism evidence="2 3">
    <name type="scientific">Paramuricea clavata</name>
    <name type="common">Red gorgonian</name>
    <name type="synonym">Violescent sea-whip</name>
    <dbReference type="NCBI Taxonomy" id="317549"/>
    <lineage>
        <taxon>Eukaryota</taxon>
        <taxon>Metazoa</taxon>
        <taxon>Cnidaria</taxon>
        <taxon>Anthozoa</taxon>
        <taxon>Octocorallia</taxon>
        <taxon>Malacalcyonacea</taxon>
        <taxon>Plexauridae</taxon>
        <taxon>Paramuricea</taxon>
    </lineage>
</organism>
<accession>A0A7D9HJB0</accession>
<dbReference type="Pfam" id="PF00078">
    <property type="entry name" value="RVT_1"/>
    <property type="match status" value="1"/>
</dbReference>
<keyword evidence="3" id="KW-1185">Reference proteome</keyword>
<dbReference type="EMBL" id="CACRXK020000843">
    <property type="protein sequence ID" value="CAB3985219.1"/>
    <property type="molecule type" value="Genomic_DNA"/>
</dbReference>
<gene>
    <name evidence="2" type="ORF">PACLA_8A084512</name>
</gene>
<dbReference type="AlphaFoldDB" id="A0A7D9HJB0"/>
<reference evidence="2" key="1">
    <citation type="submission" date="2020-04" db="EMBL/GenBank/DDBJ databases">
        <authorList>
            <person name="Alioto T."/>
            <person name="Alioto T."/>
            <person name="Gomez Garrido J."/>
        </authorList>
    </citation>
    <scope>NUCLEOTIDE SEQUENCE</scope>
    <source>
        <strain evidence="2">A484AB</strain>
    </source>
</reference>
<dbReference type="OrthoDB" id="5419617at2759"/>
<dbReference type="Proteomes" id="UP001152795">
    <property type="component" value="Unassembled WGS sequence"/>
</dbReference>
<evidence type="ECO:0000259" key="1">
    <source>
        <dbReference type="Pfam" id="PF00078"/>
    </source>
</evidence>
<sequence>MTKGFHLFDHNGVITELHNLDVHEPVLVQWIKSFLTEREQCVRIEKSTSSWRKTNGGLPQGTKLGPLMFAVLVNSLLDNWQERIKFVDDATALEIVTRCPPSLLPMVVDEVVNFASWNGTQSKKMQDIDILPQVQYVL</sequence>